<dbReference type="Proteomes" id="UP000255334">
    <property type="component" value="Unassembled WGS sequence"/>
</dbReference>
<evidence type="ECO:0000259" key="2">
    <source>
        <dbReference type="PROSITE" id="PS50003"/>
    </source>
</evidence>
<keyword evidence="1" id="KW-0472">Membrane</keyword>
<dbReference type="AlphaFoldDB" id="A0A370X6V2"/>
<dbReference type="RefSeq" id="WP_115477970.1">
    <property type="nucleotide sequence ID" value="NZ_QRBF01000003.1"/>
</dbReference>
<comment type="caution">
    <text evidence="3">The sequence shown here is derived from an EMBL/GenBank/DDBJ whole genome shotgun (WGS) entry which is preliminary data.</text>
</comment>
<protein>
    <recommendedName>
        <fullName evidence="2">PH domain-containing protein</fullName>
    </recommendedName>
</protein>
<feature type="domain" description="PH" evidence="2">
    <location>
        <begin position="1"/>
        <end position="32"/>
    </location>
</feature>
<organism evidence="3 4">
    <name type="scientific">Dyella psychrodurans</name>
    <dbReference type="NCBI Taxonomy" id="1927960"/>
    <lineage>
        <taxon>Bacteria</taxon>
        <taxon>Pseudomonadati</taxon>
        <taxon>Pseudomonadota</taxon>
        <taxon>Gammaproteobacteria</taxon>
        <taxon>Lysobacterales</taxon>
        <taxon>Rhodanobacteraceae</taxon>
        <taxon>Dyella</taxon>
    </lineage>
</organism>
<dbReference type="PROSITE" id="PS50003">
    <property type="entry name" value="PH_DOMAIN"/>
    <property type="match status" value="1"/>
</dbReference>
<accession>A0A370X6V2</accession>
<name>A0A370X6V2_9GAMM</name>
<keyword evidence="1" id="KW-1133">Transmembrane helix</keyword>
<dbReference type="InterPro" id="IPR001849">
    <property type="entry name" value="PH_domain"/>
</dbReference>
<sequence>MAKKNSSNTQIVDAANSQTRAAWIAAIAAVVAILISCFSLYESHETRVAVFHDELVIRARRPMGDTPIFIHKESGPAPFDGIRAPWNILISNTGASTVSITGYDVLQIGGTFGEMFYSGLKGGLHSPESEKSVSLPISLEAGQSIRLLLVVGMNPGVKAYKLLLAEVGDHDAQMPVDTAEKLLAKNGVDMYDNPVSLLGSGDESNGWRVDKQGKEQIFLVKFHTARGAEAKVVMSWYSLQDF</sequence>
<reference evidence="3 4" key="1">
    <citation type="submission" date="2018-07" db="EMBL/GenBank/DDBJ databases">
        <title>Dyella monticola sp. nov. and Dyella psychrodurans sp. nov. isolated from monsoon evergreen broad-leaved forest soil of Dinghu Mountain, China.</title>
        <authorList>
            <person name="Gao Z."/>
            <person name="Qiu L."/>
        </authorList>
    </citation>
    <scope>NUCLEOTIDE SEQUENCE [LARGE SCALE GENOMIC DNA]</scope>
    <source>
        <strain evidence="3 4">4MSK11</strain>
    </source>
</reference>
<keyword evidence="4" id="KW-1185">Reference proteome</keyword>
<dbReference type="EMBL" id="QRBF01000003">
    <property type="protein sequence ID" value="RDS84169.1"/>
    <property type="molecule type" value="Genomic_DNA"/>
</dbReference>
<evidence type="ECO:0000313" key="3">
    <source>
        <dbReference type="EMBL" id="RDS84169.1"/>
    </source>
</evidence>
<gene>
    <name evidence="3" type="ORF">DWU99_10470</name>
</gene>
<evidence type="ECO:0000313" key="4">
    <source>
        <dbReference type="Proteomes" id="UP000255334"/>
    </source>
</evidence>
<evidence type="ECO:0000256" key="1">
    <source>
        <dbReference type="SAM" id="Phobius"/>
    </source>
</evidence>
<proteinExistence type="predicted"/>
<keyword evidence="1" id="KW-0812">Transmembrane</keyword>
<feature type="transmembrane region" description="Helical" evidence="1">
    <location>
        <begin position="21"/>
        <end position="41"/>
    </location>
</feature>